<dbReference type="AlphaFoldDB" id="A0A1E7EME8"/>
<accession>A0A1E7EME8</accession>
<proteinExistence type="predicted"/>
<dbReference type="OrthoDB" id="69177at2759"/>
<dbReference type="KEGG" id="fcy:FRACYDRAFT_251852"/>
<gene>
    <name evidence="2" type="ORF">FRACYDRAFT_251852</name>
</gene>
<feature type="region of interest" description="Disordered" evidence="1">
    <location>
        <begin position="251"/>
        <end position="271"/>
    </location>
</feature>
<evidence type="ECO:0000313" key="2">
    <source>
        <dbReference type="EMBL" id="OEU07112.1"/>
    </source>
</evidence>
<dbReference type="EMBL" id="KV784390">
    <property type="protein sequence ID" value="OEU07112.1"/>
    <property type="molecule type" value="Genomic_DNA"/>
</dbReference>
<dbReference type="Proteomes" id="UP000095751">
    <property type="component" value="Unassembled WGS sequence"/>
</dbReference>
<dbReference type="Gene3D" id="2.60.120.620">
    <property type="entry name" value="q2cbj1_9rhob like domain"/>
    <property type="match status" value="1"/>
</dbReference>
<sequence>MICVNNNDDLTHDDTAASISSSSCSSSDAALCDILGLSGLSSVIGGGGGGIIMTMAEEDVVELEEEEIPMENGFDALTSSSPTVISSDISSSSSSSNTLPHRHPVLPIRRPQARRIKLPNSKGVSRKYYNPEDCFAFEITNILTKEECLQLINVAANSSSSSSNNSSNSNTNSLTSSSSTNSISSDNKDSFQYITHAMHTSPDGETKFEVKLERPNPHKLAVFHSKTIVEELLWKRLQPILLLSSSLDGDGEAVQQDDNNNDDNNEDNNNTTLSCLSNGMTQFIKRESISMPIGLNPRLRVLKYDAGDNDEFQPHFDATTEIALVKFLLEGIARWIPGRDFGALGMCSSHLKVLKGVVMQPRTWENGPSGGD</sequence>
<name>A0A1E7EME8_9STRA</name>
<reference evidence="2 3" key="1">
    <citation type="submission" date="2016-09" db="EMBL/GenBank/DDBJ databases">
        <title>Extensive genetic diversity and differential bi-allelic expression allows diatom success in the polar Southern Ocean.</title>
        <authorList>
            <consortium name="DOE Joint Genome Institute"/>
            <person name="Mock T."/>
            <person name="Otillar R.P."/>
            <person name="Strauss J."/>
            <person name="Dupont C."/>
            <person name="Frickenhaus S."/>
            <person name="Maumus F."/>
            <person name="Mcmullan M."/>
            <person name="Sanges R."/>
            <person name="Schmutz J."/>
            <person name="Toseland A."/>
            <person name="Valas R."/>
            <person name="Veluchamy A."/>
            <person name="Ward B.J."/>
            <person name="Allen A."/>
            <person name="Barry K."/>
            <person name="Falciatore A."/>
            <person name="Ferrante M."/>
            <person name="Fortunato A.E."/>
            <person name="Gloeckner G."/>
            <person name="Gruber A."/>
            <person name="Hipkin R."/>
            <person name="Janech M."/>
            <person name="Kroth P."/>
            <person name="Leese F."/>
            <person name="Lindquist E."/>
            <person name="Lyon B.R."/>
            <person name="Martin J."/>
            <person name="Mayer C."/>
            <person name="Parker M."/>
            <person name="Quesneville H."/>
            <person name="Raymond J."/>
            <person name="Uhlig C."/>
            <person name="Valentin K.U."/>
            <person name="Worden A.Z."/>
            <person name="Armbrust E.V."/>
            <person name="Bowler C."/>
            <person name="Green B."/>
            <person name="Moulton V."/>
            <person name="Van Oosterhout C."/>
            <person name="Grigoriev I."/>
        </authorList>
    </citation>
    <scope>NUCLEOTIDE SEQUENCE [LARGE SCALE GENOMIC DNA]</scope>
    <source>
        <strain evidence="2 3">CCMP1102</strain>
    </source>
</reference>
<evidence type="ECO:0000313" key="3">
    <source>
        <dbReference type="Proteomes" id="UP000095751"/>
    </source>
</evidence>
<feature type="region of interest" description="Disordered" evidence="1">
    <location>
        <begin position="85"/>
        <end position="119"/>
    </location>
</feature>
<feature type="region of interest" description="Disordered" evidence="1">
    <location>
        <begin position="158"/>
        <end position="185"/>
    </location>
</feature>
<protein>
    <recommendedName>
        <fullName evidence="4">Prolyl 4-hydroxylase alpha subunit domain-containing protein</fullName>
    </recommendedName>
</protein>
<evidence type="ECO:0000256" key="1">
    <source>
        <dbReference type="SAM" id="MobiDB-lite"/>
    </source>
</evidence>
<feature type="compositionally biased region" description="Low complexity" evidence="1">
    <location>
        <begin position="85"/>
        <end position="96"/>
    </location>
</feature>
<keyword evidence="3" id="KW-1185">Reference proteome</keyword>
<dbReference type="InParanoid" id="A0A1E7EME8"/>
<organism evidence="2 3">
    <name type="scientific">Fragilariopsis cylindrus CCMP1102</name>
    <dbReference type="NCBI Taxonomy" id="635003"/>
    <lineage>
        <taxon>Eukaryota</taxon>
        <taxon>Sar</taxon>
        <taxon>Stramenopiles</taxon>
        <taxon>Ochrophyta</taxon>
        <taxon>Bacillariophyta</taxon>
        <taxon>Bacillariophyceae</taxon>
        <taxon>Bacillariophycidae</taxon>
        <taxon>Bacillariales</taxon>
        <taxon>Bacillariaceae</taxon>
        <taxon>Fragilariopsis</taxon>
    </lineage>
</organism>
<evidence type="ECO:0008006" key="4">
    <source>
        <dbReference type="Google" id="ProtNLM"/>
    </source>
</evidence>